<evidence type="ECO:0000313" key="3">
    <source>
        <dbReference type="EMBL" id="WAZ72301.1"/>
    </source>
</evidence>
<evidence type="ECO:0000313" key="1">
    <source>
        <dbReference type="EMBL" id="QFP42445.1"/>
    </source>
</evidence>
<proteinExistence type="predicted"/>
<name>A0A5P8ATL4_9SPIR</name>
<accession>A0A5P8ATL4</accession>
<gene>
    <name evidence="1" type="ORF">F9Y90_04885</name>
    <name evidence="2" type="ORF">F9Y91_05815</name>
    <name evidence="3" type="ORF">O5404_04585</name>
</gene>
<reference evidence="3" key="2">
    <citation type="submission" date="2022-12" db="EMBL/GenBank/DDBJ databases">
        <title>B. miyamotoi WGS.</title>
        <authorList>
            <person name="Gabriele M."/>
            <person name="Kuleshov K.V."/>
            <person name="Hepner S."/>
            <person name="Hoornstra D."/>
            <person name="Hovius J.W."/>
            <person name="Platonov A.E."/>
            <person name="Fingerle V."/>
            <person name="Strube C."/>
        </authorList>
    </citation>
    <scope>NUCLEOTIDE SEQUENCE</scope>
    <source>
        <strain evidence="3">ZStruIII14-9</strain>
        <plasmid evidence="3">pZSt-lp92</plasmid>
    </source>
</reference>
<reference evidence="1" key="1">
    <citation type="submission" date="2019-10" db="EMBL/GenBank/DDBJ databases">
        <title>Whole genome sequencing of Borrelia miyamotoi strains isolated in Europe.</title>
        <authorList>
            <person name="Sprong H."/>
            <person name="Azagi T."/>
            <person name="Kuleshov K.V."/>
            <person name="Platonov A.E."/>
            <person name="Hoornstra D."/>
            <person name="Hovius J.W."/>
        </authorList>
    </citation>
    <scope>NUCLEOTIDE SEQUENCE</scope>
    <source>
        <strain evidence="2">NL-IR-1</strain>
        <strain evidence="1">NL-IR-2</strain>
        <plasmid evidence="1">unnamed</plasmid>
    </source>
</reference>
<dbReference type="RefSeq" id="WP_172966330.1">
    <property type="nucleotide sequence ID" value="NZ_CP044630.1"/>
</dbReference>
<dbReference type="EMBL" id="CP044630">
    <property type="protein sequence ID" value="QFP42445.1"/>
    <property type="molecule type" value="Genomic_DNA"/>
</dbReference>
<dbReference type="AlphaFoldDB" id="A0A5P8ATL4"/>
<protein>
    <submittedName>
        <fullName evidence="1">DUF1073 domain-containing protein</fullName>
    </submittedName>
</protein>
<geneLocation type="plasmid" evidence="3 4">
    <name>pZSt-lp92</name>
</geneLocation>
<sequence length="51" mass="5836">MSLKFKINARELYSYSIFFKNYIENVAEEVLKNGISLQSTSSSITSVDKLK</sequence>
<geneLocation type="plasmid" evidence="1">
    <name>unnamed</name>
</geneLocation>
<organism evidence="1">
    <name type="scientific">Borrelia miyamotoi</name>
    <dbReference type="NCBI Taxonomy" id="47466"/>
    <lineage>
        <taxon>Bacteria</taxon>
        <taxon>Pseudomonadati</taxon>
        <taxon>Spirochaetota</taxon>
        <taxon>Spirochaetia</taxon>
        <taxon>Spirochaetales</taxon>
        <taxon>Borreliaceae</taxon>
        <taxon>Borrelia</taxon>
    </lineage>
</organism>
<evidence type="ECO:0000313" key="2">
    <source>
        <dbReference type="EMBL" id="QFP48726.1"/>
    </source>
</evidence>
<dbReference type="Proteomes" id="UP001164513">
    <property type="component" value="Plasmid pZSt-lp92"/>
</dbReference>
<dbReference type="EMBL" id="CP114721">
    <property type="protein sequence ID" value="WAZ72301.1"/>
    <property type="molecule type" value="Genomic_DNA"/>
</dbReference>
<keyword evidence="1" id="KW-0614">Plasmid</keyword>
<evidence type="ECO:0000313" key="4">
    <source>
        <dbReference type="Proteomes" id="UP001164513"/>
    </source>
</evidence>
<dbReference type="EMBL" id="CP044817">
    <property type="protein sequence ID" value="QFP48726.1"/>
    <property type="molecule type" value="Genomic_DNA"/>
</dbReference>